<keyword evidence="2" id="KW-0229">DNA integration</keyword>
<dbReference type="Pfam" id="PF00589">
    <property type="entry name" value="Phage_integrase"/>
    <property type="match status" value="1"/>
</dbReference>
<dbReference type="CDD" id="cd00798">
    <property type="entry name" value="INT_XerDC_C"/>
    <property type="match status" value="1"/>
</dbReference>
<evidence type="ECO:0000256" key="3">
    <source>
        <dbReference type="ARBA" id="ARBA00023125"/>
    </source>
</evidence>
<protein>
    <submittedName>
        <fullName evidence="8">Tyrosine recombinase</fullName>
    </submittedName>
</protein>
<organism evidence="8 9">
    <name type="scientific">Rarispira pelagica</name>
    <dbReference type="NCBI Taxonomy" id="3141764"/>
    <lineage>
        <taxon>Bacteria</taxon>
        <taxon>Pseudomonadati</taxon>
        <taxon>Spirochaetota</taxon>
        <taxon>Spirochaetia</taxon>
        <taxon>Winmispirales</taxon>
        <taxon>Winmispiraceae</taxon>
        <taxon>Rarispira</taxon>
    </lineage>
</organism>
<dbReference type="InterPro" id="IPR002104">
    <property type="entry name" value="Integrase_catalytic"/>
</dbReference>
<dbReference type="InterPro" id="IPR011010">
    <property type="entry name" value="DNA_brk_join_enz"/>
</dbReference>
<dbReference type="RefSeq" id="WP_420070125.1">
    <property type="nucleotide sequence ID" value="NZ_JBCHKQ010000004.1"/>
</dbReference>
<dbReference type="Pfam" id="PF02899">
    <property type="entry name" value="Phage_int_SAM_1"/>
    <property type="match status" value="1"/>
</dbReference>
<dbReference type="NCBIfam" id="NF001399">
    <property type="entry name" value="PRK00283.1"/>
    <property type="match status" value="1"/>
</dbReference>
<keyword evidence="3 5" id="KW-0238">DNA-binding</keyword>
<reference evidence="8 9" key="1">
    <citation type="submission" date="2024-03" db="EMBL/GenBank/DDBJ databases">
        <title>Ignisphaera cupida sp. nov., a hyperthermophilic hydrolytic archaeon from a hot spring of Kamchatka, and proposal of Ignisphaeraceae fam. nov.</title>
        <authorList>
            <person name="Podosokorskaya O.A."/>
            <person name="Elcheninov A.G."/>
            <person name="Maltseva A.I."/>
            <person name="Zayulina K.S."/>
            <person name="Novikov A."/>
            <person name="Merkel A.Y."/>
        </authorList>
    </citation>
    <scope>NUCLEOTIDE SEQUENCE [LARGE SCALE GENOMIC DNA]</scope>
    <source>
        <strain evidence="8 9">38H-sp</strain>
    </source>
</reference>
<dbReference type="InterPro" id="IPR004107">
    <property type="entry name" value="Integrase_SAM-like_N"/>
</dbReference>
<keyword evidence="1" id="KW-0159">Chromosome partition</keyword>
<evidence type="ECO:0000256" key="5">
    <source>
        <dbReference type="PROSITE-ProRule" id="PRU01248"/>
    </source>
</evidence>
<dbReference type="PANTHER" id="PTHR30349">
    <property type="entry name" value="PHAGE INTEGRASE-RELATED"/>
    <property type="match status" value="1"/>
</dbReference>
<accession>A0ABU9UDR8</accession>
<dbReference type="PANTHER" id="PTHR30349:SF81">
    <property type="entry name" value="TYROSINE RECOMBINASE XERC"/>
    <property type="match status" value="1"/>
</dbReference>
<proteinExistence type="predicted"/>
<evidence type="ECO:0000256" key="1">
    <source>
        <dbReference type="ARBA" id="ARBA00022829"/>
    </source>
</evidence>
<dbReference type="InterPro" id="IPR010998">
    <property type="entry name" value="Integrase_recombinase_N"/>
</dbReference>
<dbReference type="Proteomes" id="UP001466331">
    <property type="component" value="Unassembled WGS sequence"/>
</dbReference>
<evidence type="ECO:0000259" key="7">
    <source>
        <dbReference type="PROSITE" id="PS51900"/>
    </source>
</evidence>
<feature type="domain" description="Core-binding (CB)" evidence="7">
    <location>
        <begin position="11"/>
        <end position="97"/>
    </location>
</feature>
<evidence type="ECO:0000313" key="8">
    <source>
        <dbReference type="EMBL" id="MEM5948674.1"/>
    </source>
</evidence>
<dbReference type="EMBL" id="JBCHKQ010000004">
    <property type="protein sequence ID" value="MEM5948674.1"/>
    <property type="molecule type" value="Genomic_DNA"/>
</dbReference>
<keyword evidence="9" id="KW-1185">Reference proteome</keyword>
<dbReference type="SUPFAM" id="SSF56349">
    <property type="entry name" value="DNA breaking-rejoining enzymes"/>
    <property type="match status" value="1"/>
</dbReference>
<comment type="caution">
    <text evidence="8">The sequence shown here is derived from an EMBL/GenBank/DDBJ whole genome shotgun (WGS) entry which is preliminary data.</text>
</comment>
<evidence type="ECO:0000259" key="6">
    <source>
        <dbReference type="PROSITE" id="PS51898"/>
    </source>
</evidence>
<feature type="domain" description="Tyr recombinase" evidence="6">
    <location>
        <begin position="118"/>
        <end position="300"/>
    </location>
</feature>
<keyword evidence="4" id="KW-0233">DNA recombination</keyword>
<evidence type="ECO:0000256" key="2">
    <source>
        <dbReference type="ARBA" id="ARBA00022908"/>
    </source>
</evidence>
<dbReference type="Gene3D" id="1.10.443.10">
    <property type="entry name" value="Intergrase catalytic core"/>
    <property type="match status" value="1"/>
</dbReference>
<dbReference type="InterPro" id="IPR050090">
    <property type="entry name" value="Tyrosine_recombinase_XerCD"/>
</dbReference>
<evidence type="ECO:0000313" key="9">
    <source>
        <dbReference type="Proteomes" id="UP001466331"/>
    </source>
</evidence>
<dbReference type="InterPro" id="IPR013762">
    <property type="entry name" value="Integrase-like_cat_sf"/>
</dbReference>
<dbReference type="PROSITE" id="PS51900">
    <property type="entry name" value="CB"/>
    <property type="match status" value="1"/>
</dbReference>
<dbReference type="InterPro" id="IPR044068">
    <property type="entry name" value="CB"/>
</dbReference>
<sequence length="308" mass="35157">MTKSLPVFNELIHRKIFLAFRTYLLAELSLSKKTLETYEPVYTDFLLWIERSGQSVIDVTSLDCEKYIRHIGTDRNNSPRTIAKKVSALRAVFRFIVMSGFRADNPIESVDIPKAAAILPAVMEQSEIDLLLDSIDTTTPIGVRDRCMLELMYSCGLRISELCNIKMSDIFIADRFLRIIGKGNKERLVPFGKEAKIWLIDYMEVARPFLSGNKIRNNFLFLSVRGDKISRKSVWVRFNKIVSALGLNAKPHALRHSCATHMLHGGANLREVQEFLGHSDISTTQIYTHVDIGRLSSFHKQYHPRGKL</sequence>
<dbReference type="Gene3D" id="1.10.150.130">
    <property type="match status" value="1"/>
</dbReference>
<evidence type="ECO:0000256" key="4">
    <source>
        <dbReference type="ARBA" id="ARBA00023172"/>
    </source>
</evidence>
<dbReference type="PROSITE" id="PS51898">
    <property type="entry name" value="TYR_RECOMBINASE"/>
    <property type="match status" value="1"/>
</dbReference>
<name>A0ABU9UDR8_9SPIR</name>
<gene>
    <name evidence="8" type="ORF">WKV44_08975</name>
</gene>